<dbReference type="Gene3D" id="3.40.30.10">
    <property type="entry name" value="Glutaredoxin"/>
    <property type="match status" value="1"/>
</dbReference>
<protein>
    <submittedName>
        <fullName evidence="6">Thiol-disulfide isomerase/thioredoxin</fullName>
    </submittedName>
</protein>
<dbReference type="CDD" id="cd02966">
    <property type="entry name" value="TlpA_like_family"/>
    <property type="match status" value="1"/>
</dbReference>
<comment type="caution">
    <text evidence="6">The sequence shown here is derived from an EMBL/GenBank/DDBJ whole genome shotgun (WGS) entry which is preliminary data.</text>
</comment>
<feature type="domain" description="Thioredoxin" evidence="5">
    <location>
        <begin position="228"/>
        <end position="366"/>
    </location>
</feature>
<evidence type="ECO:0000256" key="4">
    <source>
        <dbReference type="ARBA" id="ARBA00023284"/>
    </source>
</evidence>
<dbReference type="GO" id="GO:0016491">
    <property type="term" value="F:oxidoreductase activity"/>
    <property type="evidence" value="ECO:0007669"/>
    <property type="project" value="InterPro"/>
</dbReference>
<dbReference type="PROSITE" id="PS51257">
    <property type="entry name" value="PROKAR_LIPOPROTEIN"/>
    <property type="match status" value="1"/>
</dbReference>
<sequence length="366" mass="41718">MKKAVFLAVVGIVGLMMGCQNKEQFTIAGNVENPGNIKVISLYEGDTKLDSMFFGDNNKFQFVRPASQSRLLSLRVGKNRYDLIASRGETITFKTDLHKDVNDYQVDGSELSKTIQPFAKERNYRDYLQDSLQTVFSKLTANSTAAEIEKIRAEYKSKFAEELRAYTKKAVDFSNKHNDLAGFYAISTLDPEVAENEIITYADKIKNEFTENRYVTQFKEETQKLKKMAIGQPAPELTSFTPSNKEVKLSSFKGKYTLVDFWASWCMPCRQENPNLVRLYNTYHGKGFDILSVSFDDNPGSWMRAIEDDKLTWTHVSDLKAWSSPVVIDYRVKALPTSYILDPNGIIIAKNLRGEELEAFLKKTIK</sequence>
<dbReference type="GO" id="GO:0017004">
    <property type="term" value="P:cytochrome complex assembly"/>
    <property type="evidence" value="ECO:0007669"/>
    <property type="project" value="UniProtKB-KW"/>
</dbReference>
<dbReference type="PANTHER" id="PTHR42852:SF6">
    <property type="entry name" value="THIOL:DISULFIDE INTERCHANGE PROTEIN DSBE"/>
    <property type="match status" value="1"/>
</dbReference>
<evidence type="ECO:0000256" key="1">
    <source>
        <dbReference type="ARBA" id="ARBA00004196"/>
    </source>
</evidence>
<evidence type="ECO:0000259" key="5">
    <source>
        <dbReference type="PROSITE" id="PS51352"/>
    </source>
</evidence>
<dbReference type="OrthoDB" id="750178at2"/>
<dbReference type="PROSITE" id="PS51352">
    <property type="entry name" value="THIOREDOXIN_2"/>
    <property type="match status" value="1"/>
</dbReference>
<dbReference type="InterPro" id="IPR013766">
    <property type="entry name" value="Thioredoxin_domain"/>
</dbReference>
<keyword evidence="2" id="KW-0201">Cytochrome c-type biogenesis</keyword>
<gene>
    <name evidence="6" type="ORF">IQ31_01495</name>
</gene>
<comment type="subcellular location">
    <subcellularLocation>
        <location evidence="1">Cell envelope</location>
    </subcellularLocation>
</comment>
<dbReference type="RefSeq" id="WP_145327585.1">
    <property type="nucleotide sequence ID" value="NZ_VLKR01000006.1"/>
</dbReference>
<dbReference type="SUPFAM" id="SSF52833">
    <property type="entry name" value="Thioredoxin-like"/>
    <property type="match status" value="1"/>
</dbReference>
<dbReference type="GO" id="GO:0030313">
    <property type="term" value="C:cell envelope"/>
    <property type="evidence" value="ECO:0007669"/>
    <property type="project" value="UniProtKB-SubCell"/>
</dbReference>
<dbReference type="InterPro" id="IPR000866">
    <property type="entry name" value="AhpC/TSA"/>
</dbReference>
<dbReference type="GO" id="GO:0016209">
    <property type="term" value="F:antioxidant activity"/>
    <property type="evidence" value="ECO:0007669"/>
    <property type="project" value="InterPro"/>
</dbReference>
<proteinExistence type="predicted"/>
<dbReference type="EMBL" id="VLKR01000006">
    <property type="protein sequence ID" value="TWI22091.1"/>
    <property type="molecule type" value="Genomic_DNA"/>
</dbReference>
<dbReference type="Proteomes" id="UP000315908">
    <property type="component" value="Unassembled WGS sequence"/>
</dbReference>
<organism evidence="6 7">
    <name type="scientific">Sphingobacterium siyangense</name>
    <dbReference type="NCBI Taxonomy" id="459529"/>
    <lineage>
        <taxon>Bacteria</taxon>
        <taxon>Pseudomonadati</taxon>
        <taxon>Bacteroidota</taxon>
        <taxon>Sphingobacteriia</taxon>
        <taxon>Sphingobacteriales</taxon>
        <taxon>Sphingobacteriaceae</taxon>
        <taxon>Sphingobacterium</taxon>
    </lineage>
</organism>
<accession>A0A562MR87</accession>
<dbReference type="AlphaFoldDB" id="A0A562MR87"/>
<dbReference type="PANTHER" id="PTHR42852">
    <property type="entry name" value="THIOL:DISULFIDE INTERCHANGE PROTEIN DSBE"/>
    <property type="match status" value="1"/>
</dbReference>
<evidence type="ECO:0000256" key="3">
    <source>
        <dbReference type="ARBA" id="ARBA00023157"/>
    </source>
</evidence>
<evidence type="ECO:0000256" key="2">
    <source>
        <dbReference type="ARBA" id="ARBA00022748"/>
    </source>
</evidence>
<dbReference type="Pfam" id="PF00578">
    <property type="entry name" value="AhpC-TSA"/>
    <property type="match status" value="1"/>
</dbReference>
<keyword evidence="4" id="KW-0676">Redox-active center</keyword>
<evidence type="ECO:0000313" key="7">
    <source>
        <dbReference type="Proteomes" id="UP000315908"/>
    </source>
</evidence>
<name>A0A562MR87_9SPHI</name>
<dbReference type="InterPro" id="IPR050553">
    <property type="entry name" value="Thioredoxin_ResA/DsbE_sf"/>
</dbReference>
<dbReference type="InterPro" id="IPR036249">
    <property type="entry name" value="Thioredoxin-like_sf"/>
</dbReference>
<keyword evidence="3" id="KW-1015">Disulfide bond</keyword>
<evidence type="ECO:0000313" key="6">
    <source>
        <dbReference type="EMBL" id="TWI22091.1"/>
    </source>
</evidence>
<keyword evidence="6" id="KW-0413">Isomerase</keyword>
<reference evidence="6 7" key="1">
    <citation type="journal article" date="2015" name="Stand. Genomic Sci.">
        <title>Genomic Encyclopedia of Bacterial and Archaeal Type Strains, Phase III: the genomes of soil and plant-associated and newly described type strains.</title>
        <authorList>
            <person name="Whitman W.B."/>
            <person name="Woyke T."/>
            <person name="Klenk H.P."/>
            <person name="Zhou Y."/>
            <person name="Lilburn T.G."/>
            <person name="Beck B.J."/>
            <person name="De Vos P."/>
            <person name="Vandamme P."/>
            <person name="Eisen J.A."/>
            <person name="Garrity G."/>
            <person name="Hugenholtz P."/>
            <person name="Kyrpides N.C."/>
        </authorList>
    </citation>
    <scope>NUCLEOTIDE SEQUENCE [LARGE SCALE GENOMIC DNA]</scope>
    <source>
        <strain evidence="6 7">CGMCC 1.6855</strain>
    </source>
</reference>
<dbReference type="GO" id="GO:0016853">
    <property type="term" value="F:isomerase activity"/>
    <property type="evidence" value="ECO:0007669"/>
    <property type="project" value="UniProtKB-KW"/>
</dbReference>